<dbReference type="InterPro" id="IPR036709">
    <property type="entry name" value="Autotransporte_beta_dom_sf"/>
</dbReference>
<sequence length="597" mass="61587">TVETAGSNSPGIVAQNRGNSPDTSNASVTIGNEGNVTAGGPNSYGVVINAAGNATLTVAAGGYLQAKGSGSVAFFGDSLNTSIQNSGTIAGDIGAVGKPTLVNQASGMLIPLTEIAVIGGSITNYGTIDLTQGASSIQIIGNLQNEGSGRVITATNHVAGTATQLNVQGTVELGGTLEVRPTALANRAVTTVTATEGLTLMPGFSTSRTHLFRFDHQQAGNSLLVQPQAEFTTAAGALGANQRQVAGHLQQLWDGGTSMDAGFTALARVKDAAGYRQALNSLSGETVGAVAAARFASSRSFITNLYSCPVYATTGLISQEGSCIWGRGFGNSTVRDTSTDALGYRSSSETLQVGGQWMVAPDWFAGGSLAYENSRLDGAQGTARVTGDSVMAGAVLKYQSGGWLLSGGIDAGYGWYDSRRQVIVGNFAGTAKGSPESWHVGAHGRVSYQMAFERFYLKPSLDLHATYVGSSAYAETGAAPFDLAVDGRRSLALSATAALEIGTSIDLGSYGTLWPYASAGLTLTHADDWEAKARFASLSTLPLSFKATTPVPDVLGRLTVGADLIGNNNWDVKLQYSADLGSGYQSHTGMAKLSYRF</sequence>
<evidence type="ECO:0000313" key="4">
    <source>
        <dbReference type="Proteomes" id="UP000255207"/>
    </source>
</evidence>
<organism evidence="3 4">
    <name type="scientific">Bosea caraganae</name>
    <dbReference type="NCBI Taxonomy" id="2763117"/>
    <lineage>
        <taxon>Bacteria</taxon>
        <taxon>Pseudomonadati</taxon>
        <taxon>Pseudomonadota</taxon>
        <taxon>Alphaproteobacteria</taxon>
        <taxon>Hyphomicrobiales</taxon>
        <taxon>Boseaceae</taxon>
        <taxon>Bosea</taxon>
    </lineage>
</organism>
<gene>
    <name evidence="3" type="ORF">DWE98_28925</name>
</gene>
<dbReference type="Proteomes" id="UP000255207">
    <property type="component" value="Unassembled WGS sequence"/>
</dbReference>
<dbReference type="EMBL" id="QQTP01000042">
    <property type="protein sequence ID" value="RDJ19610.1"/>
    <property type="molecule type" value="Genomic_DNA"/>
</dbReference>
<dbReference type="Pfam" id="PF03797">
    <property type="entry name" value="Autotransporter"/>
    <property type="match status" value="1"/>
</dbReference>
<keyword evidence="4" id="KW-1185">Reference proteome</keyword>
<accession>A0A370KXB1</accession>
<dbReference type="Gene3D" id="2.40.128.130">
    <property type="entry name" value="Autotransporter beta-domain"/>
    <property type="match status" value="1"/>
</dbReference>
<comment type="caution">
    <text evidence="3">The sequence shown here is derived from an EMBL/GenBank/DDBJ whole genome shotgun (WGS) entry which is preliminary data.</text>
</comment>
<proteinExistence type="predicted"/>
<dbReference type="SMART" id="SM00869">
    <property type="entry name" value="Autotransporter"/>
    <property type="match status" value="1"/>
</dbReference>
<evidence type="ECO:0000259" key="2">
    <source>
        <dbReference type="PROSITE" id="PS51208"/>
    </source>
</evidence>
<dbReference type="OrthoDB" id="8184553at2"/>
<feature type="non-terminal residue" evidence="3">
    <location>
        <position position="1"/>
    </location>
</feature>
<dbReference type="SUPFAM" id="SSF103515">
    <property type="entry name" value="Autotransporter"/>
    <property type="match status" value="1"/>
</dbReference>
<protein>
    <submittedName>
        <fullName evidence="3">Autotransporter outer membrane beta-barrel domain-containing protein</fullName>
    </submittedName>
</protein>
<evidence type="ECO:0000313" key="3">
    <source>
        <dbReference type="EMBL" id="RDJ19610.1"/>
    </source>
</evidence>
<dbReference type="AlphaFoldDB" id="A0A370KXB1"/>
<evidence type="ECO:0000256" key="1">
    <source>
        <dbReference type="SAM" id="MobiDB-lite"/>
    </source>
</evidence>
<dbReference type="PROSITE" id="PS51208">
    <property type="entry name" value="AUTOTRANSPORTER"/>
    <property type="match status" value="1"/>
</dbReference>
<feature type="region of interest" description="Disordered" evidence="1">
    <location>
        <begin position="1"/>
        <end position="34"/>
    </location>
</feature>
<feature type="domain" description="Autotransporter" evidence="2">
    <location>
        <begin position="317"/>
        <end position="597"/>
    </location>
</feature>
<name>A0A370KXB1_9HYPH</name>
<dbReference type="RefSeq" id="WP_147283858.1">
    <property type="nucleotide sequence ID" value="NZ_QQTO01000036.1"/>
</dbReference>
<reference evidence="4" key="1">
    <citation type="submission" date="2018-07" db="EMBL/GenBank/DDBJ databases">
        <authorList>
            <person name="Safronova V.I."/>
            <person name="Chirak E.R."/>
            <person name="Sazanova A.L."/>
        </authorList>
    </citation>
    <scope>NUCLEOTIDE SEQUENCE [LARGE SCALE GENOMIC DNA]</scope>
    <source>
        <strain evidence="4">RCAM04685</strain>
    </source>
</reference>
<dbReference type="InterPro" id="IPR005546">
    <property type="entry name" value="Autotransporte_beta"/>
</dbReference>